<evidence type="ECO:0000313" key="2">
    <source>
        <dbReference type="EMBL" id="JAP86799.1"/>
    </source>
</evidence>
<name>A0A131Z5X7_RHIAP</name>
<organism evidence="2">
    <name type="scientific">Rhipicephalus appendiculatus</name>
    <name type="common">Brown ear tick</name>
    <dbReference type="NCBI Taxonomy" id="34631"/>
    <lineage>
        <taxon>Eukaryota</taxon>
        <taxon>Metazoa</taxon>
        <taxon>Ecdysozoa</taxon>
        <taxon>Arthropoda</taxon>
        <taxon>Chelicerata</taxon>
        <taxon>Arachnida</taxon>
        <taxon>Acari</taxon>
        <taxon>Parasitiformes</taxon>
        <taxon>Ixodida</taxon>
        <taxon>Ixodoidea</taxon>
        <taxon>Ixodidae</taxon>
        <taxon>Rhipicephalinae</taxon>
        <taxon>Rhipicephalus</taxon>
        <taxon>Rhipicephalus</taxon>
    </lineage>
</organism>
<accession>A0A131Z5X7</accession>
<evidence type="ECO:0000256" key="1">
    <source>
        <dbReference type="SAM" id="SignalP"/>
    </source>
</evidence>
<dbReference type="EMBL" id="GEDV01001758">
    <property type="protein sequence ID" value="JAP86799.1"/>
    <property type="molecule type" value="Transcribed_RNA"/>
</dbReference>
<dbReference type="AlphaFoldDB" id="A0A131Z5X7"/>
<reference evidence="2" key="1">
    <citation type="journal article" date="2016" name="Ticks Tick Borne Dis.">
        <title>De novo assembly and annotation of the salivary gland transcriptome of Rhipicephalus appendiculatus male and female ticks during blood feeding.</title>
        <authorList>
            <person name="de Castro M.H."/>
            <person name="de Klerk D."/>
            <person name="Pienaar R."/>
            <person name="Latif A.A."/>
            <person name="Rees D.J."/>
            <person name="Mans B.J."/>
        </authorList>
    </citation>
    <scope>NUCLEOTIDE SEQUENCE</scope>
    <source>
        <tissue evidence="2">Salivary glands</tissue>
    </source>
</reference>
<proteinExistence type="predicted"/>
<feature type="signal peptide" evidence="1">
    <location>
        <begin position="1"/>
        <end position="18"/>
    </location>
</feature>
<sequence>MLCLIFVVVLAAFPELHATEFGDLIEMVNTTEEIWLYSSTAMRTDYECAYNKKDSLDCTERFCSYKYGYNYTTGTARKEETRDATLLDKCPMHPKTPCMLRRKARAPIKMLLMFWDRDHHCGLFKAEGLTRRTECEIHAWNSAMLQYKTRITQFLSCEERFYNYCNKTEYTQKVYYSESCRTQK</sequence>
<protein>
    <submittedName>
        <fullName evidence="2">Lipocalin</fullName>
    </submittedName>
</protein>
<keyword evidence="1" id="KW-0732">Signal</keyword>
<feature type="chain" id="PRO_5007286890" evidence="1">
    <location>
        <begin position="19"/>
        <end position="184"/>
    </location>
</feature>